<evidence type="ECO:0000256" key="14">
    <source>
        <dbReference type="ARBA" id="ARBA00078138"/>
    </source>
</evidence>
<comment type="function">
    <text evidence="1">Thiol-specific peroxidase that catalyzes the reduction of hydrogen peroxide and organic hydroperoxides to water and alcohols, respectively. Plays a role in cell protection against oxidative stress by detoxifying peroxides and as sensor of hydrogen peroxide-mediated signaling events.</text>
</comment>
<reference evidence="16 17" key="1">
    <citation type="submission" date="2017-01" db="EMBL/GenBank/DDBJ databases">
        <title>Genome sequencing of Arcobacter sp. LPB0137.</title>
        <authorList>
            <person name="Lee G.-W."/>
            <person name="Yi H."/>
        </authorList>
    </citation>
    <scope>NUCLEOTIDE SEQUENCE [LARGE SCALE GENOMIC DNA]</scope>
    <source>
        <strain evidence="16 17">LPB0137</strain>
    </source>
</reference>
<evidence type="ECO:0000256" key="5">
    <source>
        <dbReference type="ARBA" id="ARBA00022862"/>
    </source>
</evidence>
<evidence type="ECO:0000256" key="12">
    <source>
        <dbReference type="ARBA" id="ARBA00049091"/>
    </source>
</evidence>
<dbReference type="GO" id="GO:0005737">
    <property type="term" value="C:cytoplasm"/>
    <property type="evidence" value="ECO:0007669"/>
    <property type="project" value="TreeGrafter"/>
</dbReference>
<keyword evidence="5" id="KW-0049">Antioxidant</keyword>
<organism evidence="16 17">
    <name type="scientific">Poseidonibacter parvus</name>
    <dbReference type="NCBI Taxonomy" id="1850254"/>
    <lineage>
        <taxon>Bacteria</taxon>
        <taxon>Pseudomonadati</taxon>
        <taxon>Campylobacterota</taxon>
        <taxon>Epsilonproteobacteria</taxon>
        <taxon>Campylobacterales</taxon>
        <taxon>Arcobacteraceae</taxon>
        <taxon>Poseidonibacter</taxon>
    </lineage>
</organism>
<keyword evidence="6" id="KW-0560">Oxidoreductase</keyword>
<dbReference type="NCBIfam" id="NF006960">
    <property type="entry name" value="PRK09437.1"/>
    <property type="match status" value="1"/>
</dbReference>
<evidence type="ECO:0000256" key="7">
    <source>
        <dbReference type="ARBA" id="ARBA00023157"/>
    </source>
</evidence>
<dbReference type="EC" id="1.11.1.24" evidence="3"/>
<dbReference type="InterPro" id="IPR036249">
    <property type="entry name" value="Thioredoxin-like_sf"/>
</dbReference>
<evidence type="ECO:0000256" key="13">
    <source>
        <dbReference type="ARBA" id="ARBA00072587"/>
    </source>
</evidence>
<comment type="catalytic activity">
    <reaction evidence="12">
        <text>a hydroperoxide + [thioredoxin]-dithiol = an alcohol + [thioredoxin]-disulfide + H2O</text>
        <dbReference type="Rhea" id="RHEA:62620"/>
        <dbReference type="Rhea" id="RHEA-COMP:10698"/>
        <dbReference type="Rhea" id="RHEA-COMP:10700"/>
        <dbReference type="ChEBI" id="CHEBI:15377"/>
        <dbReference type="ChEBI" id="CHEBI:29950"/>
        <dbReference type="ChEBI" id="CHEBI:30879"/>
        <dbReference type="ChEBI" id="CHEBI:35924"/>
        <dbReference type="ChEBI" id="CHEBI:50058"/>
        <dbReference type="EC" id="1.11.1.24"/>
    </reaction>
</comment>
<accession>A0A1P8KNM9</accession>
<evidence type="ECO:0000256" key="11">
    <source>
        <dbReference type="ARBA" id="ARBA00042639"/>
    </source>
</evidence>
<dbReference type="GO" id="GO:0045454">
    <property type="term" value="P:cell redox homeostasis"/>
    <property type="evidence" value="ECO:0007669"/>
    <property type="project" value="TreeGrafter"/>
</dbReference>
<evidence type="ECO:0000256" key="2">
    <source>
        <dbReference type="ARBA" id="ARBA00011245"/>
    </source>
</evidence>
<protein>
    <recommendedName>
        <fullName evidence="13">Putative peroxiredoxin bcp</fullName>
        <ecNumber evidence="3">1.11.1.24</ecNumber>
    </recommendedName>
    <alternativeName>
        <fullName evidence="14">Bacterioferritin comigratory protein homolog</fullName>
    </alternativeName>
    <alternativeName>
        <fullName evidence="9">Thioredoxin peroxidase</fullName>
    </alternativeName>
    <alternativeName>
        <fullName evidence="11">Thioredoxin-dependent peroxiredoxin Bcp</fullName>
    </alternativeName>
</protein>
<dbReference type="Pfam" id="PF00578">
    <property type="entry name" value="AhpC-TSA"/>
    <property type="match status" value="1"/>
</dbReference>
<dbReference type="PROSITE" id="PS51352">
    <property type="entry name" value="THIOREDOXIN_2"/>
    <property type="match status" value="1"/>
</dbReference>
<evidence type="ECO:0000256" key="3">
    <source>
        <dbReference type="ARBA" id="ARBA00013017"/>
    </source>
</evidence>
<proteinExistence type="inferred from homology"/>
<evidence type="ECO:0000256" key="1">
    <source>
        <dbReference type="ARBA" id="ARBA00003330"/>
    </source>
</evidence>
<sequence>MLEIGNKAPDFCAPNQDDVEICSRDLDGKWIVLYFYPKDLTPGCTTQACDFTSSHLEFDDLDAVILGVSPDDAAKHRKFIEKHDLSITLLADENKKMCEDYGVWQLKKFMGKEYMGVVRSTFIISPEGKIAAVWEKVSVRKKKTVKGEKIEILHVNEVKEKLQELQAN</sequence>
<evidence type="ECO:0000313" key="17">
    <source>
        <dbReference type="Proteomes" id="UP000186074"/>
    </source>
</evidence>
<dbReference type="PANTHER" id="PTHR42801">
    <property type="entry name" value="THIOREDOXIN-DEPENDENT PEROXIDE REDUCTASE"/>
    <property type="match status" value="1"/>
</dbReference>
<name>A0A1P8KNM9_9BACT</name>
<dbReference type="GO" id="GO:0034599">
    <property type="term" value="P:cellular response to oxidative stress"/>
    <property type="evidence" value="ECO:0007669"/>
    <property type="project" value="TreeGrafter"/>
</dbReference>
<dbReference type="EMBL" id="CP019070">
    <property type="protein sequence ID" value="APW66204.1"/>
    <property type="molecule type" value="Genomic_DNA"/>
</dbReference>
<dbReference type="STRING" id="1850254.LPB137_10265"/>
<dbReference type="RefSeq" id="WP_076087696.1">
    <property type="nucleotide sequence ID" value="NZ_CP019070.1"/>
</dbReference>
<comment type="subunit">
    <text evidence="2">Monomer.</text>
</comment>
<evidence type="ECO:0000256" key="9">
    <source>
        <dbReference type="ARBA" id="ARBA00032824"/>
    </source>
</evidence>
<dbReference type="FunFam" id="3.40.30.10:FF:000007">
    <property type="entry name" value="Thioredoxin-dependent thiol peroxidase"/>
    <property type="match status" value="1"/>
</dbReference>
<dbReference type="GO" id="GO:0008379">
    <property type="term" value="F:thioredoxin peroxidase activity"/>
    <property type="evidence" value="ECO:0007669"/>
    <property type="project" value="TreeGrafter"/>
</dbReference>
<evidence type="ECO:0000256" key="6">
    <source>
        <dbReference type="ARBA" id="ARBA00023002"/>
    </source>
</evidence>
<dbReference type="KEGG" id="alp:LPB137_10265"/>
<dbReference type="SUPFAM" id="SSF52833">
    <property type="entry name" value="Thioredoxin-like"/>
    <property type="match status" value="1"/>
</dbReference>
<comment type="similarity">
    <text evidence="10">Belongs to the peroxiredoxin family. BCP/PrxQ subfamily.</text>
</comment>
<dbReference type="Proteomes" id="UP000186074">
    <property type="component" value="Chromosome"/>
</dbReference>
<dbReference type="InterPro" id="IPR013766">
    <property type="entry name" value="Thioredoxin_domain"/>
</dbReference>
<feature type="domain" description="Thioredoxin" evidence="15">
    <location>
        <begin position="2"/>
        <end position="167"/>
    </location>
</feature>
<evidence type="ECO:0000313" key="16">
    <source>
        <dbReference type="EMBL" id="APW66204.1"/>
    </source>
</evidence>
<evidence type="ECO:0000256" key="4">
    <source>
        <dbReference type="ARBA" id="ARBA00022559"/>
    </source>
</evidence>
<keyword evidence="4 16" id="KW-0575">Peroxidase</keyword>
<dbReference type="PANTHER" id="PTHR42801:SF4">
    <property type="entry name" value="AHPC_TSA FAMILY PROTEIN"/>
    <property type="match status" value="1"/>
</dbReference>
<evidence type="ECO:0000259" key="15">
    <source>
        <dbReference type="PROSITE" id="PS51352"/>
    </source>
</evidence>
<keyword evidence="8" id="KW-0676">Redox-active center</keyword>
<evidence type="ECO:0000256" key="10">
    <source>
        <dbReference type="ARBA" id="ARBA00038489"/>
    </source>
</evidence>
<keyword evidence="7" id="KW-1015">Disulfide bond</keyword>
<evidence type="ECO:0000256" key="8">
    <source>
        <dbReference type="ARBA" id="ARBA00023284"/>
    </source>
</evidence>
<dbReference type="OrthoDB" id="9812811at2"/>
<dbReference type="InterPro" id="IPR000866">
    <property type="entry name" value="AhpC/TSA"/>
</dbReference>
<dbReference type="InterPro" id="IPR050924">
    <property type="entry name" value="Peroxiredoxin_BCP/PrxQ"/>
</dbReference>
<gene>
    <name evidence="16" type="ORF">LPB137_10265</name>
</gene>
<dbReference type="AlphaFoldDB" id="A0A1P8KNM9"/>
<dbReference type="CDD" id="cd03017">
    <property type="entry name" value="PRX_BCP"/>
    <property type="match status" value="1"/>
</dbReference>
<dbReference type="Gene3D" id="3.40.30.10">
    <property type="entry name" value="Glutaredoxin"/>
    <property type="match status" value="1"/>
</dbReference>
<keyword evidence="17" id="KW-1185">Reference proteome</keyword>